<gene>
    <name evidence="1" type="ORF">LTR37_020567</name>
</gene>
<name>A0ACC3MAX1_9PEZI</name>
<accession>A0ACC3MAX1</accession>
<evidence type="ECO:0000313" key="1">
    <source>
        <dbReference type="EMBL" id="KAK3683106.1"/>
    </source>
</evidence>
<protein>
    <submittedName>
        <fullName evidence="1">Uncharacterized protein</fullName>
    </submittedName>
</protein>
<dbReference type="Proteomes" id="UP001281147">
    <property type="component" value="Unassembled WGS sequence"/>
</dbReference>
<sequence>METALGATVAAEGGIEAAMVILGEGSASLGMLSLGPGMALLGTAALLAGLVLGPLCALDILDVCKDKNVCRDPNGNPHSHWEHCVDTLSMDNSYITVINANNFAEPDLSVLKNMVIFRHEDDSNGAHFEDGAAFSVEGTATQVDFTPGVSAGCFTFKHPTTDADVIGQWLFADPTSDDGMAKKVLEEVEAARSVAGDQVVPVEMVAEAMKNAGYE</sequence>
<evidence type="ECO:0000313" key="2">
    <source>
        <dbReference type="Proteomes" id="UP001281147"/>
    </source>
</evidence>
<dbReference type="EMBL" id="JAUTXU010000369">
    <property type="protein sequence ID" value="KAK3683106.1"/>
    <property type="molecule type" value="Genomic_DNA"/>
</dbReference>
<keyword evidence="2" id="KW-1185">Reference proteome</keyword>
<reference evidence="1" key="1">
    <citation type="submission" date="2023-07" db="EMBL/GenBank/DDBJ databases">
        <title>Black Yeasts Isolated from many extreme environments.</title>
        <authorList>
            <person name="Coleine C."/>
            <person name="Stajich J.E."/>
            <person name="Selbmann L."/>
        </authorList>
    </citation>
    <scope>NUCLEOTIDE SEQUENCE</scope>
    <source>
        <strain evidence="1">CCFEE 5714</strain>
    </source>
</reference>
<proteinExistence type="predicted"/>
<comment type="caution">
    <text evidence="1">The sequence shown here is derived from an EMBL/GenBank/DDBJ whole genome shotgun (WGS) entry which is preliminary data.</text>
</comment>
<organism evidence="1 2">
    <name type="scientific">Vermiconidia calcicola</name>
    <dbReference type="NCBI Taxonomy" id="1690605"/>
    <lineage>
        <taxon>Eukaryota</taxon>
        <taxon>Fungi</taxon>
        <taxon>Dikarya</taxon>
        <taxon>Ascomycota</taxon>
        <taxon>Pezizomycotina</taxon>
        <taxon>Dothideomycetes</taxon>
        <taxon>Dothideomycetidae</taxon>
        <taxon>Mycosphaerellales</taxon>
        <taxon>Extremaceae</taxon>
        <taxon>Vermiconidia</taxon>
    </lineage>
</organism>